<dbReference type="GO" id="GO:0004062">
    <property type="term" value="F:aryl sulfotransferase activity"/>
    <property type="evidence" value="ECO:0007669"/>
    <property type="project" value="InterPro"/>
</dbReference>
<feature type="domain" description="Arylsulfotransferase N-terminal" evidence="2">
    <location>
        <begin position="96"/>
        <end position="170"/>
    </location>
</feature>
<accession>A0A9D1L4G2</accession>
<name>A0A9D1L4G2_9BACT</name>
<dbReference type="InterPro" id="IPR035391">
    <property type="entry name" value="Arylsulfotran_N"/>
</dbReference>
<protein>
    <submittedName>
        <fullName evidence="3">Aryl-sulfate sulfotransferase</fullName>
    </submittedName>
</protein>
<reference evidence="3" key="1">
    <citation type="submission" date="2020-10" db="EMBL/GenBank/DDBJ databases">
        <authorList>
            <person name="Gilroy R."/>
        </authorList>
    </citation>
    <scope>NUCLEOTIDE SEQUENCE</scope>
    <source>
        <strain evidence="3">CHK197-8231</strain>
    </source>
</reference>
<dbReference type="EMBL" id="DVML01000028">
    <property type="protein sequence ID" value="HIU22943.1"/>
    <property type="molecule type" value="Genomic_DNA"/>
</dbReference>
<comment type="caution">
    <text evidence="3">The sequence shown here is derived from an EMBL/GenBank/DDBJ whole genome shotgun (WGS) entry which is preliminary data.</text>
</comment>
<dbReference type="InterPro" id="IPR038477">
    <property type="entry name" value="ASST_N_sf"/>
</dbReference>
<dbReference type="Proteomes" id="UP000824087">
    <property type="component" value="Unassembled WGS sequence"/>
</dbReference>
<keyword evidence="1" id="KW-1133">Transmembrane helix</keyword>
<dbReference type="InterPro" id="IPR053143">
    <property type="entry name" value="Arylsulfate_ST"/>
</dbReference>
<evidence type="ECO:0000256" key="1">
    <source>
        <dbReference type="SAM" id="Phobius"/>
    </source>
</evidence>
<dbReference type="InterPro" id="IPR010262">
    <property type="entry name" value="Arylsulfotransferase_bact"/>
</dbReference>
<reference evidence="3" key="2">
    <citation type="journal article" date="2021" name="PeerJ">
        <title>Extensive microbial diversity within the chicken gut microbiome revealed by metagenomics and culture.</title>
        <authorList>
            <person name="Gilroy R."/>
            <person name="Ravi A."/>
            <person name="Getino M."/>
            <person name="Pursley I."/>
            <person name="Horton D.L."/>
            <person name="Alikhan N.F."/>
            <person name="Baker D."/>
            <person name="Gharbi K."/>
            <person name="Hall N."/>
            <person name="Watson M."/>
            <person name="Adriaenssens E.M."/>
            <person name="Foster-Nyarko E."/>
            <person name="Jarju S."/>
            <person name="Secka A."/>
            <person name="Antonio M."/>
            <person name="Oren A."/>
            <person name="Chaudhuri R.R."/>
            <person name="La Ragione R."/>
            <person name="Hildebrand F."/>
            <person name="Pallen M.J."/>
        </authorList>
    </citation>
    <scope>NUCLEOTIDE SEQUENCE</scope>
    <source>
        <strain evidence="3">CHK197-8231</strain>
    </source>
</reference>
<dbReference type="PANTHER" id="PTHR35340">
    <property type="entry name" value="PQQ ENZYME REPEAT PROTEIN-RELATED"/>
    <property type="match status" value="1"/>
</dbReference>
<evidence type="ECO:0000313" key="4">
    <source>
        <dbReference type="Proteomes" id="UP000824087"/>
    </source>
</evidence>
<sequence length="556" mass="64329">MDKIKEHYKTIVLLCVGLLILGLLIWYFFFVDHSDEEWWMQNHIALQEDQELGASIYTVTKDDKISEENLTYQDIVERMIAEQTYTTAYTMERPFIIYNPYGTNFNSVNVYLDHEEGTTLSYSVSVDDEDIPDFTQTLYEAQDGGYQLIGLVAGYENTVTLQEKDSEDKVINEFTFTITLPERKNVQNKLEVIDGDSIESLENGLFAVLGNEENYKENTYLYDNNGILRGEIPNDGYRTDRFMIIDDYLVYNDSKDSIVFVNHLGKIDRRYEVEGYQFHHDYEYDEENNRFLALVNKSGEKTMEDYIITIDVETGEVEELINMADLLPEMKEKAVMPTDNSYTEDRLDWVHLNSIDMDEDGDIIVSSRELSTVIKIKDIDTKPAIDYMVGDQSVWKDTSYADLVLEKIGEGIPNAGQHTATIVTDENLEDGQYYLILFNNNTNFTYTRPDFDWSSYPDSAGYMGGEHSYYQSYLIDENAKTYELVDSIDLPYSSIVSSVQNYNGHVITMAGMAQTISEYDEDGTLIKSYKFDESKNAYRTFKYGFEDFWFAESDED</sequence>
<gene>
    <name evidence="3" type="ORF">IAD49_05120</name>
</gene>
<proteinExistence type="predicted"/>
<dbReference type="Gene3D" id="2.60.40.3100">
    <property type="entry name" value="Arylsulphate sulphotransferase monomer, N-terminal domain"/>
    <property type="match status" value="1"/>
</dbReference>
<dbReference type="Pfam" id="PF17425">
    <property type="entry name" value="Arylsulfotran_N"/>
    <property type="match status" value="1"/>
</dbReference>
<dbReference type="AlphaFoldDB" id="A0A9D1L4G2"/>
<evidence type="ECO:0000259" key="2">
    <source>
        <dbReference type="Pfam" id="PF17425"/>
    </source>
</evidence>
<dbReference type="PANTHER" id="PTHR35340:SF5">
    <property type="entry name" value="ASST-DOMAIN-CONTAINING PROTEIN"/>
    <property type="match status" value="1"/>
</dbReference>
<feature type="transmembrane region" description="Helical" evidence="1">
    <location>
        <begin position="12"/>
        <end position="30"/>
    </location>
</feature>
<evidence type="ECO:0000313" key="3">
    <source>
        <dbReference type="EMBL" id="HIU22943.1"/>
    </source>
</evidence>
<keyword evidence="1" id="KW-0812">Transmembrane</keyword>
<organism evidence="3 4">
    <name type="scientific">Candidatus Fimihabitans intestinipullorum</name>
    <dbReference type="NCBI Taxonomy" id="2840820"/>
    <lineage>
        <taxon>Bacteria</taxon>
        <taxon>Bacillati</taxon>
        <taxon>Mycoplasmatota</taxon>
        <taxon>Mycoplasmatota incertae sedis</taxon>
        <taxon>Candidatus Fimihabitans</taxon>
    </lineage>
</organism>
<keyword evidence="1" id="KW-0472">Membrane</keyword>
<dbReference type="Pfam" id="PF05935">
    <property type="entry name" value="Arylsulfotrans"/>
    <property type="match status" value="1"/>
</dbReference>